<keyword evidence="2" id="KW-1185">Reference proteome</keyword>
<name>A0A6F8T9R7_9GAMM</name>
<dbReference type="Proteomes" id="UP000502894">
    <property type="component" value="Chromosome"/>
</dbReference>
<dbReference type="AlphaFoldDB" id="A0A6F8T9R7"/>
<organism evidence="1 2">
    <name type="scientific">Legionella antarctica</name>
    <dbReference type="NCBI Taxonomy" id="2708020"/>
    <lineage>
        <taxon>Bacteria</taxon>
        <taxon>Pseudomonadati</taxon>
        <taxon>Pseudomonadota</taxon>
        <taxon>Gammaproteobacteria</taxon>
        <taxon>Legionellales</taxon>
        <taxon>Legionellaceae</taxon>
        <taxon>Legionella</taxon>
    </lineage>
</organism>
<sequence length="199" mass="22695">MTIELTNIFSGLPFDSDRHGNQLRVYVENGKVQLGQYDFGEMALEKPSEHEIALFCKALSDLPEAFSKSSSFDAAFESILSKHINLEQHEENKQYLMRIRKAILALHDFQMELTNNELIWIIKNIAQSTEINSKIQKSIVEVLESLLPFQFAIRISNNITNIFTGLMNGLSHTLFGASDIDTEQENNKTQSIELNESRK</sequence>
<protein>
    <submittedName>
        <fullName evidence="1">Uncharacterized protein</fullName>
    </submittedName>
</protein>
<dbReference type="KEGG" id="lant:TUM19329_31630"/>
<dbReference type="EMBL" id="AP022839">
    <property type="protein sequence ID" value="BCA96802.1"/>
    <property type="molecule type" value="Genomic_DNA"/>
</dbReference>
<evidence type="ECO:0000313" key="2">
    <source>
        <dbReference type="Proteomes" id="UP000502894"/>
    </source>
</evidence>
<reference evidence="1" key="1">
    <citation type="journal article" date="2020" name="Microbiol. Resour. Announc.">
        <title>Complete Genome Sequence of Novel Psychrotolerant Legionella Strain TUM19329, Isolated from Antarctic Lake Sediment.</title>
        <authorList>
            <person name="Shimada S."/>
            <person name="Nakai R."/>
            <person name="Aoki K."/>
            <person name="Shimoeda N."/>
            <person name="Ohno G."/>
            <person name="Miyazaki Y."/>
            <person name="Kudoh S."/>
            <person name="Imura S."/>
            <person name="Watanabe K."/>
            <person name="Ishii Y."/>
            <person name="Tateda K."/>
        </authorList>
    </citation>
    <scope>NUCLEOTIDE SEQUENCE [LARGE SCALE GENOMIC DNA]</scope>
    <source>
        <strain evidence="1">TUM19329</strain>
    </source>
</reference>
<gene>
    <name evidence="1" type="ORF">TUM19329_31630</name>
</gene>
<proteinExistence type="predicted"/>
<evidence type="ECO:0000313" key="1">
    <source>
        <dbReference type="EMBL" id="BCA96802.1"/>
    </source>
</evidence>
<accession>A0A6F8T9R7</accession>